<dbReference type="AlphaFoldDB" id="A0A2G9YYR8"/>
<dbReference type="PANTHER" id="PTHR39160:SF4">
    <property type="entry name" value="RESUSCITATION-PROMOTING FACTOR RPFB"/>
    <property type="match status" value="1"/>
</dbReference>
<sequence>MRIIRLLVALPMIWTMVAPQHALAADIQNANETKINFTIPNNLNIVDGKLQIGSPSLSGIPYNFEGYEPVKTPAELKREKALARFAHKLKNAILPEESFVINASAYTAAADECGKSDGITASGVKVKENRTLACPPGFPFGAKIKIKGMGTYVCEDRGGAIKGNHFDIYMQTKKQAFAFGRRNLLAEVVQ</sequence>
<dbReference type="InterPro" id="IPR051933">
    <property type="entry name" value="Resuscitation_pf_RpfB"/>
</dbReference>
<dbReference type="InterPro" id="IPR036908">
    <property type="entry name" value="RlpA-like_sf"/>
</dbReference>
<keyword evidence="1 2" id="KW-0732">Signal</keyword>
<organism evidence="4 5">
    <name type="scientific">Candidatus Nealsonbacteria bacterium CG23_combo_of_CG06-09_8_20_14_all_37_18</name>
    <dbReference type="NCBI Taxonomy" id="1974720"/>
    <lineage>
        <taxon>Bacteria</taxon>
        <taxon>Candidatus Nealsoniibacteriota</taxon>
    </lineage>
</organism>
<dbReference type="GO" id="GO:0019867">
    <property type="term" value="C:outer membrane"/>
    <property type="evidence" value="ECO:0007669"/>
    <property type="project" value="InterPro"/>
</dbReference>
<evidence type="ECO:0000313" key="5">
    <source>
        <dbReference type="Proteomes" id="UP000229952"/>
    </source>
</evidence>
<name>A0A2G9YYR8_9BACT</name>
<protein>
    <recommendedName>
        <fullName evidence="3">3D domain-containing protein</fullName>
    </recommendedName>
</protein>
<feature type="domain" description="3D" evidence="3">
    <location>
        <begin position="138"/>
        <end position="183"/>
    </location>
</feature>
<proteinExistence type="predicted"/>
<evidence type="ECO:0000313" key="4">
    <source>
        <dbReference type="EMBL" id="PIP24362.1"/>
    </source>
</evidence>
<accession>A0A2G9YYR8</accession>
<dbReference type="Pfam" id="PF06725">
    <property type="entry name" value="3D"/>
    <property type="match status" value="1"/>
</dbReference>
<gene>
    <name evidence="4" type="ORF">COX35_01090</name>
</gene>
<dbReference type="SUPFAM" id="SSF50685">
    <property type="entry name" value="Barwin-like endoglucanases"/>
    <property type="match status" value="1"/>
</dbReference>
<comment type="caution">
    <text evidence="4">The sequence shown here is derived from an EMBL/GenBank/DDBJ whole genome shotgun (WGS) entry which is preliminary data.</text>
</comment>
<dbReference type="EMBL" id="PCRQ01000024">
    <property type="protein sequence ID" value="PIP24362.1"/>
    <property type="molecule type" value="Genomic_DNA"/>
</dbReference>
<dbReference type="InterPro" id="IPR010611">
    <property type="entry name" value="3D_dom"/>
</dbReference>
<feature type="signal peptide" evidence="2">
    <location>
        <begin position="1"/>
        <end position="24"/>
    </location>
</feature>
<dbReference type="GO" id="GO:0004553">
    <property type="term" value="F:hydrolase activity, hydrolyzing O-glycosyl compounds"/>
    <property type="evidence" value="ECO:0007669"/>
    <property type="project" value="InterPro"/>
</dbReference>
<dbReference type="Gene3D" id="2.40.40.10">
    <property type="entry name" value="RlpA-like domain"/>
    <property type="match status" value="1"/>
</dbReference>
<evidence type="ECO:0000256" key="2">
    <source>
        <dbReference type="SAM" id="SignalP"/>
    </source>
</evidence>
<feature type="chain" id="PRO_5013849853" description="3D domain-containing protein" evidence="2">
    <location>
        <begin position="25"/>
        <end position="190"/>
    </location>
</feature>
<dbReference type="InterPro" id="IPR059180">
    <property type="entry name" value="3D_YorM"/>
</dbReference>
<reference evidence="4 5" key="1">
    <citation type="submission" date="2017-09" db="EMBL/GenBank/DDBJ databases">
        <title>Depth-based differentiation of microbial function through sediment-hosted aquifers and enrichment of novel symbionts in the deep terrestrial subsurface.</title>
        <authorList>
            <person name="Probst A.J."/>
            <person name="Ladd B."/>
            <person name="Jarett J.K."/>
            <person name="Geller-Mcgrath D.E."/>
            <person name="Sieber C.M."/>
            <person name="Emerson J.B."/>
            <person name="Anantharaman K."/>
            <person name="Thomas B.C."/>
            <person name="Malmstrom R."/>
            <person name="Stieglmeier M."/>
            <person name="Klingl A."/>
            <person name="Woyke T."/>
            <person name="Ryan C.M."/>
            <person name="Banfield J.F."/>
        </authorList>
    </citation>
    <scope>NUCLEOTIDE SEQUENCE [LARGE SCALE GENOMIC DNA]</scope>
    <source>
        <strain evidence="4">CG23_combo_of_CG06-09_8_20_14_all_37_18</strain>
    </source>
</reference>
<evidence type="ECO:0000259" key="3">
    <source>
        <dbReference type="Pfam" id="PF06725"/>
    </source>
</evidence>
<evidence type="ECO:0000256" key="1">
    <source>
        <dbReference type="ARBA" id="ARBA00022729"/>
    </source>
</evidence>
<dbReference type="CDD" id="cd14667">
    <property type="entry name" value="3D_containing_proteins"/>
    <property type="match status" value="1"/>
</dbReference>
<dbReference type="PANTHER" id="PTHR39160">
    <property type="entry name" value="CELL WALL-BINDING PROTEIN YOCH"/>
    <property type="match status" value="1"/>
</dbReference>
<dbReference type="Proteomes" id="UP000229952">
    <property type="component" value="Unassembled WGS sequence"/>
</dbReference>
<dbReference type="GO" id="GO:0009254">
    <property type="term" value="P:peptidoglycan turnover"/>
    <property type="evidence" value="ECO:0007669"/>
    <property type="project" value="InterPro"/>
</dbReference>